<evidence type="ECO:0000256" key="3">
    <source>
        <dbReference type="ARBA" id="ARBA00022840"/>
    </source>
</evidence>
<evidence type="ECO:0000256" key="1">
    <source>
        <dbReference type="ARBA" id="ARBA00022448"/>
    </source>
</evidence>
<dbReference type="PROSITE" id="PS00211">
    <property type="entry name" value="ABC_TRANSPORTER_1"/>
    <property type="match status" value="1"/>
</dbReference>
<dbReference type="Gene3D" id="3.40.50.300">
    <property type="entry name" value="P-loop containing nucleotide triphosphate hydrolases"/>
    <property type="match status" value="1"/>
</dbReference>
<evidence type="ECO:0000313" key="8">
    <source>
        <dbReference type="Proteomes" id="UP000182692"/>
    </source>
</evidence>
<dbReference type="Proteomes" id="UP000182692">
    <property type="component" value="Unassembled WGS sequence"/>
</dbReference>
<dbReference type="PANTHER" id="PTHR42794:SF1">
    <property type="entry name" value="HEMIN IMPORT ATP-BINDING PROTEIN HMUV"/>
    <property type="match status" value="1"/>
</dbReference>
<dbReference type="PROSITE" id="PS50893">
    <property type="entry name" value="ABC_TRANSPORTER_2"/>
    <property type="match status" value="1"/>
</dbReference>
<keyword evidence="1" id="KW-0813">Transport</keyword>
<gene>
    <name evidence="7" type="ORF">SAMN03084138_02987</name>
</gene>
<name>A0A1I5SRQ6_9GAMM</name>
<dbReference type="AlphaFoldDB" id="A0A1I5SRQ6"/>
<protein>
    <submittedName>
        <fullName evidence="7">Iron complex transport system ATP-binding protein</fullName>
    </submittedName>
</protein>
<reference evidence="7 8" key="1">
    <citation type="submission" date="2016-10" db="EMBL/GenBank/DDBJ databases">
        <authorList>
            <person name="de Groot N.N."/>
        </authorList>
    </citation>
    <scope>NUCLEOTIDE SEQUENCE [LARGE SCALE GENOMIC DNA]</scope>
    <source>
        <strain evidence="7 8">DSM 15893</strain>
    </source>
</reference>
<dbReference type="GO" id="GO:0005524">
    <property type="term" value="F:ATP binding"/>
    <property type="evidence" value="ECO:0007669"/>
    <property type="project" value="UniProtKB-KW"/>
</dbReference>
<dbReference type="SMART" id="SM00382">
    <property type="entry name" value="AAA"/>
    <property type="match status" value="1"/>
</dbReference>
<keyword evidence="4" id="KW-1278">Translocase</keyword>
<dbReference type="SUPFAM" id="SSF52540">
    <property type="entry name" value="P-loop containing nucleoside triphosphate hydrolases"/>
    <property type="match status" value="1"/>
</dbReference>
<evidence type="ECO:0000313" key="7">
    <source>
        <dbReference type="EMBL" id="SFP73474.1"/>
    </source>
</evidence>
<dbReference type="InterPro" id="IPR003593">
    <property type="entry name" value="AAA+_ATPase"/>
</dbReference>
<feature type="domain" description="ABC transporter" evidence="6">
    <location>
        <begin position="2"/>
        <end position="243"/>
    </location>
</feature>
<dbReference type="EMBL" id="FOWR01000022">
    <property type="protein sequence ID" value="SFP73474.1"/>
    <property type="molecule type" value="Genomic_DNA"/>
</dbReference>
<dbReference type="InterPro" id="IPR017871">
    <property type="entry name" value="ABC_transporter-like_CS"/>
</dbReference>
<evidence type="ECO:0000256" key="5">
    <source>
        <dbReference type="ARBA" id="ARBA00037066"/>
    </source>
</evidence>
<evidence type="ECO:0000259" key="6">
    <source>
        <dbReference type="PROSITE" id="PS50893"/>
    </source>
</evidence>
<sequence length="274" mass="29941">MMQMDEMEQPIMSARGLCADGVSGWRAVNDVTFDVFSGECVAIIGPNGSGKSSLLKAMTGEHQTVMGTLTIAGVSVNALPRQQMAKTVAVVAQHEHVDPRLSVSEYVWLGRVPHTFCCGKREHERAVRQALEDVSLSHKADQPFGSLSGGEQQRASIARAFAQEPKLLLLDEPTNHLDHLARLELLTLVKQRGIASIAVLHDLPLVTPFADKVLLMSKQKMVAFASPDIVMQNTFITPVFGLNVIPINHPHINRTIHHFEAAQTHFHSPAVGTL</sequence>
<proteinExistence type="predicted"/>
<keyword evidence="2" id="KW-0547">Nucleotide-binding</keyword>
<dbReference type="InterPro" id="IPR027417">
    <property type="entry name" value="P-loop_NTPase"/>
</dbReference>
<accession>A0A1I5SRQ6</accession>
<dbReference type="STRING" id="1121869.SAMN03084138_02987"/>
<evidence type="ECO:0000256" key="2">
    <source>
        <dbReference type="ARBA" id="ARBA00022741"/>
    </source>
</evidence>
<dbReference type="GO" id="GO:0016887">
    <property type="term" value="F:ATP hydrolysis activity"/>
    <property type="evidence" value="ECO:0007669"/>
    <property type="project" value="InterPro"/>
</dbReference>
<evidence type="ECO:0000256" key="4">
    <source>
        <dbReference type="ARBA" id="ARBA00022967"/>
    </source>
</evidence>
<comment type="function">
    <text evidence="5">Part of the ABC transporter complex HmuTUV involved in hemin import. Responsible for energy coupling to the transport system.</text>
</comment>
<dbReference type="InterPro" id="IPR003439">
    <property type="entry name" value="ABC_transporter-like_ATP-bd"/>
</dbReference>
<dbReference type="Pfam" id="PF00005">
    <property type="entry name" value="ABC_tran"/>
    <property type="match status" value="1"/>
</dbReference>
<organism evidence="7 8">
    <name type="scientific">Enterovibrio norvegicus DSM 15893</name>
    <dbReference type="NCBI Taxonomy" id="1121869"/>
    <lineage>
        <taxon>Bacteria</taxon>
        <taxon>Pseudomonadati</taxon>
        <taxon>Pseudomonadota</taxon>
        <taxon>Gammaproteobacteria</taxon>
        <taxon>Vibrionales</taxon>
        <taxon>Vibrionaceae</taxon>
        <taxon>Enterovibrio</taxon>
    </lineage>
</organism>
<keyword evidence="3 7" id="KW-0067">ATP-binding</keyword>
<dbReference type="PANTHER" id="PTHR42794">
    <property type="entry name" value="HEMIN IMPORT ATP-BINDING PROTEIN HMUV"/>
    <property type="match status" value="1"/>
</dbReference>